<dbReference type="PRINTS" id="PR00245">
    <property type="entry name" value="OLFACTORYR"/>
</dbReference>
<keyword evidence="4 14" id="KW-1003">Cell membrane</keyword>
<feature type="transmembrane region" description="Helical" evidence="14">
    <location>
        <begin position="25"/>
        <end position="50"/>
    </location>
</feature>
<keyword evidence="11 13" id="KW-0675">Receptor</keyword>
<evidence type="ECO:0000256" key="5">
    <source>
        <dbReference type="ARBA" id="ARBA00022606"/>
    </source>
</evidence>
<feature type="domain" description="G-protein coupled receptors family 1 profile" evidence="15">
    <location>
        <begin position="41"/>
        <end position="290"/>
    </location>
</feature>
<comment type="similarity">
    <text evidence="3 13">Belongs to the G-protein coupled receptor 1 family.</text>
</comment>
<evidence type="ECO:0000256" key="1">
    <source>
        <dbReference type="ARBA" id="ARBA00002936"/>
    </source>
</evidence>
<evidence type="ECO:0000256" key="7">
    <source>
        <dbReference type="ARBA" id="ARBA00022725"/>
    </source>
</evidence>
<dbReference type="InterPro" id="IPR000725">
    <property type="entry name" value="Olfact_rcpt"/>
</dbReference>
<evidence type="ECO:0000313" key="16">
    <source>
        <dbReference type="Ensembl" id="ENSCPBP00000040034.1"/>
    </source>
</evidence>
<keyword evidence="9 13" id="KW-0297">G-protein coupled receptor</keyword>
<keyword evidence="12 13" id="KW-0807">Transducer</keyword>
<dbReference type="AlphaFoldDB" id="A0A8C3PFZ7"/>
<name>A0A8C3PFZ7_CHRPI</name>
<dbReference type="GO" id="GO:0005886">
    <property type="term" value="C:plasma membrane"/>
    <property type="evidence" value="ECO:0007669"/>
    <property type="project" value="UniProtKB-SubCell"/>
</dbReference>
<evidence type="ECO:0000256" key="2">
    <source>
        <dbReference type="ARBA" id="ARBA00004651"/>
    </source>
</evidence>
<sequence>MTQGNDTTVTEFILAGFTDHPERQVVLFLLFLVIYVLTLLGNLGMIGLIWRDSRFHTPMYLLLSNLSLVDLGYSSSITPRVLVNFSRESKAISYAGCATQLYFFFVFVTSESFLLAVMAYDRYVAICNPLLYRLIISKRSCIWLLASSYMAGVANATMFTSCTFQLSFCGPNVIDHYFCDVLPLMRLSCTDTHTNEMLLSIFAGSIQLTTILIILFSYLYITAAILRIRSSEGRRKAFSTCSSHLTAVAIFYGTTFFTYLRPSSTSSLEQDQVISVFYTMVIPMLNPLIYSLRNKEVKDALGRMLERRNQTLLPSQNWERNTEALTLSPSLQKPIDIGLS</sequence>
<evidence type="ECO:0000256" key="10">
    <source>
        <dbReference type="ARBA" id="ARBA00023136"/>
    </source>
</evidence>
<keyword evidence="17" id="KW-1185">Reference proteome</keyword>
<keyword evidence="10 14" id="KW-0472">Membrane</keyword>
<keyword evidence="8 14" id="KW-1133">Transmembrane helix</keyword>
<dbReference type="InterPro" id="IPR000276">
    <property type="entry name" value="GPCR_Rhodpsn"/>
</dbReference>
<feature type="transmembrane region" description="Helical" evidence="14">
    <location>
        <begin position="141"/>
        <end position="168"/>
    </location>
</feature>
<feature type="transmembrane region" description="Helical" evidence="14">
    <location>
        <begin position="201"/>
        <end position="226"/>
    </location>
</feature>
<evidence type="ECO:0000256" key="11">
    <source>
        <dbReference type="ARBA" id="ARBA00023170"/>
    </source>
</evidence>
<dbReference type="FunFam" id="1.20.1070.10:FF:000004">
    <property type="entry name" value="Olfactory receptor"/>
    <property type="match status" value="1"/>
</dbReference>
<evidence type="ECO:0000256" key="9">
    <source>
        <dbReference type="ARBA" id="ARBA00023040"/>
    </source>
</evidence>
<keyword evidence="7 14" id="KW-0552">Olfaction</keyword>
<dbReference type="OMA" id="ANATMFT"/>
<dbReference type="Ensembl" id="ENSCPBT00000046910.1">
    <property type="protein sequence ID" value="ENSCPBP00000040034.1"/>
    <property type="gene ID" value="ENSCPBG00000027538.1"/>
</dbReference>
<dbReference type="PANTHER" id="PTHR48018">
    <property type="entry name" value="OLFACTORY RECEPTOR"/>
    <property type="match status" value="1"/>
</dbReference>
<keyword evidence="6 13" id="KW-0812">Transmembrane</keyword>
<evidence type="ECO:0000256" key="14">
    <source>
        <dbReference type="RuleBase" id="RU363047"/>
    </source>
</evidence>
<reference evidence="16" key="2">
    <citation type="submission" date="2025-09" db="UniProtKB">
        <authorList>
            <consortium name="Ensembl"/>
        </authorList>
    </citation>
    <scope>IDENTIFICATION</scope>
</reference>
<proteinExistence type="inferred from homology"/>
<dbReference type="FunFam" id="1.10.1220.70:FF:000001">
    <property type="entry name" value="Olfactory receptor"/>
    <property type="match status" value="1"/>
</dbReference>
<reference evidence="16" key="1">
    <citation type="submission" date="2025-08" db="UniProtKB">
        <authorList>
            <consortium name="Ensembl"/>
        </authorList>
    </citation>
    <scope>IDENTIFICATION</scope>
</reference>
<evidence type="ECO:0000256" key="12">
    <source>
        <dbReference type="ARBA" id="ARBA00023224"/>
    </source>
</evidence>
<dbReference type="PROSITE" id="PS00237">
    <property type="entry name" value="G_PROTEIN_RECEP_F1_1"/>
    <property type="match status" value="1"/>
</dbReference>
<comment type="subcellular location">
    <subcellularLocation>
        <location evidence="2 14">Cell membrane</location>
        <topology evidence="2 14">Multi-pass membrane protein</topology>
    </subcellularLocation>
</comment>
<protein>
    <recommendedName>
        <fullName evidence="14">Olfactory receptor</fullName>
    </recommendedName>
</protein>
<dbReference type="Gene3D" id="1.20.1070.10">
    <property type="entry name" value="Rhodopsin 7-helix transmembrane proteins"/>
    <property type="match status" value="1"/>
</dbReference>
<evidence type="ECO:0000259" key="15">
    <source>
        <dbReference type="PROSITE" id="PS50262"/>
    </source>
</evidence>
<comment type="function">
    <text evidence="1">Odorant receptor.</text>
</comment>
<dbReference type="CDD" id="cd15230">
    <property type="entry name" value="7tmA_OR5-like"/>
    <property type="match status" value="1"/>
</dbReference>
<feature type="transmembrane region" description="Helical" evidence="14">
    <location>
        <begin position="238"/>
        <end position="260"/>
    </location>
</feature>
<dbReference type="PRINTS" id="PR00237">
    <property type="entry name" value="GPCRRHODOPSN"/>
</dbReference>
<dbReference type="Proteomes" id="UP000694380">
    <property type="component" value="Unplaced"/>
</dbReference>
<keyword evidence="5 14" id="KW-0716">Sensory transduction</keyword>
<evidence type="ECO:0000256" key="6">
    <source>
        <dbReference type="ARBA" id="ARBA00022692"/>
    </source>
</evidence>
<dbReference type="InterPro" id="IPR017452">
    <property type="entry name" value="GPCR_Rhodpsn_7TM"/>
</dbReference>
<evidence type="ECO:0000256" key="4">
    <source>
        <dbReference type="ARBA" id="ARBA00022475"/>
    </source>
</evidence>
<dbReference type="PROSITE" id="PS50262">
    <property type="entry name" value="G_PROTEIN_RECEP_F1_2"/>
    <property type="match status" value="1"/>
</dbReference>
<dbReference type="Pfam" id="PF13853">
    <property type="entry name" value="7tm_4"/>
    <property type="match status" value="1"/>
</dbReference>
<accession>A0A8C3PFZ7</accession>
<feature type="transmembrane region" description="Helical" evidence="14">
    <location>
        <begin position="62"/>
        <end position="82"/>
    </location>
</feature>
<dbReference type="GO" id="GO:0004930">
    <property type="term" value="F:G protein-coupled receptor activity"/>
    <property type="evidence" value="ECO:0007669"/>
    <property type="project" value="UniProtKB-KW"/>
</dbReference>
<dbReference type="GeneTree" id="ENSGT01140000282541"/>
<feature type="transmembrane region" description="Helical" evidence="14">
    <location>
        <begin position="272"/>
        <end position="292"/>
    </location>
</feature>
<feature type="transmembrane region" description="Helical" evidence="14">
    <location>
        <begin position="102"/>
        <end position="120"/>
    </location>
</feature>
<evidence type="ECO:0000313" key="17">
    <source>
        <dbReference type="Proteomes" id="UP000694380"/>
    </source>
</evidence>
<evidence type="ECO:0000256" key="13">
    <source>
        <dbReference type="RuleBase" id="RU000688"/>
    </source>
</evidence>
<dbReference type="GO" id="GO:0004984">
    <property type="term" value="F:olfactory receptor activity"/>
    <property type="evidence" value="ECO:0007669"/>
    <property type="project" value="InterPro"/>
</dbReference>
<dbReference type="SUPFAM" id="SSF81321">
    <property type="entry name" value="Family A G protein-coupled receptor-like"/>
    <property type="match status" value="1"/>
</dbReference>
<organism evidence="16 17">
    <name type="scientific">Chrysemys picta bellii</name>
    <name type="common">Western painted turtle</name>
    <name type="synonym">Emys bellii</name>
    <dbReference type="NCBI Taxonomy" id="8478"/>
    <lineage>
        <taxon>Eukaryota</taxon>
        <taxon>Metazoa</taxon>
        <taxon>Chordata</taxon>
        <taxon>Craniata</taxon>
        <taxon>Vertebrata</taxon>
        <taxon>Euteleostomi</taxon>
        <taxon>Archelosauria</taxon>
        <taxon>Testudinata</taxon>
        <taxon>Testudines</taxon>
        <taxon>Cryptodira</taxon>
        <taxon>Durocryptodira</taxon>
        <taxon>Testudinoidea</taxon>
        <taxon>Emydidae</taxon>
        <taxon>Chrysemys</taxon>
    </lineage>
</organism>
<evidence type="ECO:0000256" key="3">
    <source>
        <dbReference type="ARBA" id="ARBA00010663"/>
    </source>
</evidence>
<evidence type="ECO:0000256" key="8">
    <source>
        <dbReference type="ARBA" id="ARBA00022989"/>
    </source>
</evidence>